<dbReference type="InterPro" id="IPR010982">
    <property type="entry name" value="Lambda_DNA-bd_dom_sf"/>
</dbReference>
<accession>A0A9X2LNM8</accession>
<dbReference type="PANTHER" id="PTHR35010:SF2">
    <property type="entry name" value="BLL4672 PROTEIN"/>
    <property type="match status" value="1"/>
</dbReference>
<dbReference type="Gene3D" id="1.10.260.40">
    <property type="entry name" value="lambda repressor-like DNA-binding domains"/>
    <property type="match status" value="1"/>
</dbReference>
<dbReference type="Pfam" id="PF13560">
    <property type="entry name" value="HTH_31"/>
    <property type="match status" value="1"/>
</dbReference>
<dbReference type="RefSeq" id="WP_256791602.1">
    <property type="nucleotide sequence ID" value="NZ_JANIID010000041.1"/>
</dbReference>
<dbReference type="PANTHER" id="PTHR35010">
    <property type="entry name" value="BLL4672 PROTEIN-RELATED"/>
    <property type="match status" value="1"/>
</dbReference>
<dbReference type="GO" id="GO:0003677">
    <property type="term" value="F:DNA binding"/>
    <property type="evidence" value="ECO:0007669"/>
    <property type="project" value="InterPro"/>
</dbReference>
<dbReference type="InterPro" id="IPR041413">
    <property type="entry name" value="MLTR_LBD"/>
</dbReference>
<dbReference type="CDD" id="cd00093">
    <property type="entry name" value="HTH_XRE"/>
    <property type="match status" value="1"/>
</dbReference>
<gene>
    <name evidence="2" type="ORF">NQU55_31700</name>
</gene>
<proteinExistence type="predicted"/>
<name>A0A9X2LNM8_9ACTN</name>
<evidence type="ECO:0000313" key="2">
    <source>
        <dbReference type="EMBL" id="MCQ8774294.1"/>
    </source>
</evidence>
<dbReference type="SUPFAM" id="SSF47413">
    <property type="entry name" value="lambda repressor-like DNA-binding domains"/>
    <property type="match status" value="1"/>
</dbReference>
<sequence>MTDRTELGRFLRARREALRPADVGLVPGGRRRTPGLRREEVAMLANISTDYYERLEQARGVSPSESLLASLARSLRLSTDERDHLYAVAGYQPPQGPATDGYADPGLMHILDALKDTPAQIVDELGTVVLQNPMAAALLGPLVGLPGREGNGAWAWFTRPEVRGIYPEEEREAVGRLLVADLRSAVFRHGHHPAGQALVGELLKASTEFAALWELGEVATVRSCRKALLHPRAGRLDLQCDVVLSPNTGNRLFLYRPQPGTDAAERLAFLHVLGNQSFTA</sequence>
<comment type="caution">
    <text evidence="2">The sequence shown here is derived from an EMBL/GenBank/DDBJ whole genome shotgun (WGS) entry which is preliminary data.</text>
</comment>
<keyword evidence="3" id="KW-1185">Reference proteome</keyword>
<dbReference type="Gene3D" id="3.30.450.180">
    <property type="match status" value="1"/>
</dbReference>
<feature type="domain" description="HTH cro/C1-type" evidence="1">
    <location>
        <begin position="35"/>
        <end position="82"/>
    </location>
</feature>
<protein>
    <submittedName>
        <fullName evidence="2">Helix-turn-helix transcriptional regulator</fullName>
    </submittedName>
</protein>
<reference evidence="2" key="1">
    <citation type="submission" date="2022-06" db="EMBL/GenBank/DDBJ databases">
        <title>WGS of actinobacteria.</title>
        <authorList>
            <person name="Thawai C."/>
        </authorList>
    </citation>
    <scope>NUCLEOTIDE SEQUENCE</scope>
    <source>
        <strain evidence="2">AA8</strain>
    </source>
</reference>
<dbReference type="PROSITE" id="PS50943">
    <property type="entry name" value="HTH_CROC1"/>
    <property type="match status" value="1"/>
</dbReference>
<organism evidence="2 3">
    <name type="scientific">Streptomyces telluris</name>
    <dbReference type="NCBI Taxonomy" id="2720021"/>
    <lineage>
        <taxon>Bacteria</taxon>
        <taxon>Bacillati</taxon>
        <taxon>Actinomycetota</taxon>
        <taxon>Actinomycetes</taxon>
        <taxon>Kitasatosporales</taxon>
        <taxon>Streptomycetaceae</taxon>
        <taxon>Streptomyces</taxon>
    </lineage>
</organism>
<dbReference type="Proteomes" id="UP001142374">
    <property type="component" value="Unassembled WGS sequence"/>
</dbReference>
<dbReference type="SMART" id="SM00530">
    <property type="entry name" value="HTH_XRE"/>
    <property type="match status" value="1"/>
</dbReference>
<dbReference type="EMBL" id="JANIID010000041">
    <property type="protein sequence ID" value="MCQ8774294.1"/>
    <property type="molecule type" value="Genomic_DNA"/>
</dbReference>
<dbReference type="Pfam" id="PF17765">
    <property type="entry name" value="MLTR_LBD"/>
    <property type="match status" value="1"/>
</dbReference>
<dbReference type="InterPro" id="IPR001387">
    <property type="entry name" value="Cro/C1-type_HTH"/>
</dbReference>
<dbReference type="AlphaFoldDB" id="A0A9X2LNM8"/>
<evidence type="ECO:0000313" key="3">
    <source>
        <dbReference type="Proteomes" id="UP001142374"/>
    </source>
</evidence>
<evidence type="ECO:0000259" key="1">
    <source>
        <dbReference type="PROSITE" id="PS50943"/>
    </source>
</evidence>